<gene>
    <name evidence="3" type="ORF">Bhyg_13862</name>
</gene>
<organism evidence="3 4">
    <name type="scientific">Pseudolycoriella hygida</name>
    <dbReference type="NCBI Taxonomy" id="35572"/>
    <lineage>
        <taxon>Eukaryota</taxon>
        <taxon>Metazoa</taxon>
        <taxon>Ecdysozoa</taxon>
        <taxon>Arthropoda</taxon>
        <taxon>Hexapoda</taxon>
        <taxon>Insecta</taxon>
        <taxon>Pterygota</taxon>
        <taxon>Neoptera</taxon>
        <taxon>Endopterygota</taxon>
        <taxon>Diptera</taxon>
        <taxon>Nematocera</taxon>
        <taxon>Sciaroidea</taxon>
        <taxon>Sciaridae</taxon>
        <taxon>Pseudolycoriella</taxon>
    </lineage>
</organism>
<dbReference type="Proteomes" id="UP001151699">
    <property type="component" value="Chromosome C"/>
</dbReference>
<accession>A0A9Q0RWQ8</accession>
<keyword evidence="2" id="KW-0812">Transmembrane</keyword>
<feature type="compositionally biased region" description="Low complexity" evidence="1">
    <location>
        <begin position="18"/>
        <end position="32"/>
    </location>
</feature>
<evidence type="ECO:0000256" key="2">
    <source>
        <dbReference type="SAM" id="Phobius"/>
    </source>
</evidence>
<comment type="caution">
    <text evidence="3">The sequence shown here is derived from an EMBL/GenBank/DDBJ whole genome shotgun (WGS) entry which is preliminary data.</text>
</comment>
<evidence type="ECO:0000313" key="4">
    <source>
        <dbReference type="Proteomes" id="UP001151699"/>
    </source>
</evidence>
<dbReference type="AlphaFoldDB" id="A0A9Q0RWQ8"/>
<evidence type="ECO:0000256" key="1">
    <source>
        <dbReference type="SAM" id="MobiDB-lite"/>
    </source>
</evidence>
<feature type="compositionally biased region" description="Basic and acidic residues" evidence="1">
    <location>
        <begin position="99"/>
        <end position="108"/>
    </location>
</feature>
<sequence length="222" mass="24468">MAVPFFVPDGDDQRSNGSSPQTQSTISSATQTPLQSPINDAHLVQAFYEALSLYSANMLQATPGCFSPPLSPTCCQTHNNYRGDVFFPETSSSHSTPTRLDRSQRWRSTRDNTLRRRFSSSGDEVHNDTESVHDYPMVSGANIPVSAGPVDYNLEEHYTFLAAREHLEPFAGQVPPIKKKKTMEQSETDSPHTPKAKEPNLVWPTVVTAVVLAVGCGFLVTR</sequence>
<dbReference type="OrthoDB" id="7782356at2759"/>
<proteinExistence type="predicted"/>
<dbReference type="EMBL" id="WJQU01000004">
    <property type="protein sequence ID" value="KAJ6635277.1"/>
    <property type="molecule type" value="Genomic_DNA"/>
</dbReference>
<feature type="region of interest" description="Disordered" evidence="1">
    <location>
        <begin position="176"/>
        <end position="198"/>
    </location>
</feature>
<protein>
    <submittedName>
        <fullName evidence="3">Uncharacterized protein</fullName>
    </submittedName>
</protein>
<keyword evidence="4" id="KW-1185">Reference proteome</keyword>
<name>A0A9Q0RWQ8_9DIPT</name>
<reference evidence="3" key="1">
    <citation type="submission" date="2022-07" db="EMBL/GenBank/DDBJ databases">
        <authorList>
            <person name="Trinca V."/>
            <person name="Uliana J.V.C."/>
            <person name="Torres T.T."/>
            <person name="Ward R.J."/>
            <person name="Monesi N."/>
        </authorList>
    </citation>
    <scope>NUCLEOTIDE SEQUENCE</scope>
    <source>
        <strain evidence="3">HSMRA1968</strain>
        <tissue evidence="3">Whole embryos</tissue>
    </source>
</reference>
<feature type="region of interest" description="Disordered" evidence="1">
    <location>
        <begin position="88"/>
        <end position="108"/>
    </location>
</feature>
<evidence type="ECO:0000313" key="3">
    <source>
        <dbReference type="EMBL" id="KAJ6635277.1"/>
    </source>
</evidence>
<keyword evidence="2" id="KW-0472">Membrane</keyword>
<keyword evidence="2" id="KW-1133">Transmembrane helix</keyword>
<feature type="transmembrane region" description="Helical" evidence="2">
    <location>
        <begin position="201"/>
        <end position="220"/>
    </location>
</feature>
<feature type="region of interest" description="Disordered" evidence="1">
    <location>
        <begin position="1"/>
        <end position="34"/>
    </location>
</feature>
<feature type="compositionally biased region" description="Basic and acidic residues" evidence="1">
    <location>
        <begin position="189"/>
        <end position="198"/>
    </location>
</feature>
<feature type="compositionally biased region" description="Polar residues" evidence="1">
    <location>
        <begin position="89"/>
        <end position="98"/>
    </location>
</feature>